<evidence type="ECO:0000313" key="1">
    <source>
        <dbReference type="EMBL" id="QPS82421.1"/>
    </source>
</evidence>
<sequence>MNTSTPLFRAPAAPPLPAMLSRQLATAIRAYGRRAALLRTEHTLRALKATDQRLDMLMAACRYYGGTVAQEEAAASHAQALPVDRAGSAHVRIALSEAHEADAAARLALIAQLLPEHPVAVRDGLWFHAAEDTCVHLLASGDDRLQALGVELAGLLALPSHLDAVHAAARRGADTEACLLACARMGQLPDQAAPRLAAVLQGHDLALQRRALEILCVAGGSLLQRELARYIERLTANDGPTEESHPGLWASATDTAMALWTARQPEQALSAVTQGLRLPPDTVLRTVALAGRLQGLLPTLRFIEQQDRPVTPAERDLLRLVFGKVPGELTHTHGQAPARTAALRTLACEVFAANGCQALEPGQIGDWTDPALKELLWPLDGIRLRAGRPLHTVLPLEEAFDVGHGLRRWLYVEHAARTGRPFPLSHEDHARRQMTAVETIQLISSLEDDGTAQ</sequence>
<evidence type="ECO:0008006" key="3">
    <source>
        <dbReference type="Google" id="ProtNLM"/>
    </source>
</evidence>
<dbReference type="KEGG" id="dla:I6G47_04905"/>
<organism evidence="1 2">
    <name type="scientific">Delftia lacustris</name>
    <dbReference type="NCBI Taxonomy" id="558537"/>
    <lineage>
        <taxon>Bacteria</taxon>
        <taxon>Pseudomonadati</taxon>
        <taxon>Pseudomonadota</taxon>
        <taxon>Betaproteobacteria</taxon>
        <taxon>Burkholderiales</taxon>
        <taxon>Comamonadaceae</taxon>
        <taxon>Delftia</taxon>
    </lineage>
</organism>
<dbReference type="AlphaFoldDB" id="A0A7T2YVS1"/>
<keyword evidence="2" id="KW-1185">Reference proteome</keyword>
<name>A0A7T2YVS1_9BURK</name>
<proteinExistence type="predicted"/>
<dbReference type="EMBL" id="CP065748">
    <property type="protein sequence ID" value="QPS82421.1"/>
    <property type="molecule type" value="Genomic_DNA"/>
</dbReference>
<protein>
    <recommendedName>
        <fullName evidence="3">TIGR02270 family protein</fullName>
    </recommendedName>
</protein>
<dbReference type="Proteomes" id="UP000595064">
    <property type="component" value="Chromosome"/>
</dbReference>
<accession>A0A7T2YVS1</accession>
<reference evidence="1 2" key="1">
    <citation type="submission" date="2020-12" db="EMBL/GenBank/DDBJ databases">
        <title>FDA dAtabase for Regulatory Grade micrObial Sequences (FDA-ARGOS): Supporting development and validation of Infectious Disease Dx tests.</title>
        <authorList>
            <person name="Sproer C."/>
            <person name="Gronow S."/>
            <person name="Severitt S."/>
            <person name="Schroder I."/>
            <person name="Tallon L."/>
            <person name="Sadzewicz L."/>
            <person name="Zhao X."/>
            <person name="Boylan J."/>
            <person name="Ott S."/>
            <person name="Bowen H."/>
            <person name="Vavikolanu K."/>
            <person name="Mehta A."/>
            <person name="Aluvathingal J."/>
            <person name="Nadendla S."/>
            <person name="Lowell S."/>
            <person name="Myers T."/>
            <person name="Yan Y."/>
            <person name="Sichtig H."/>
        </authorList>
    </citation>
    <scope>NUCLEOTIDE SEQUENCE [LARGE SCALE GENOMIC DNA]</scope>
    <source>
        <strain evidence="1 2">FDAARGOS_890</strain>
    </source>
</reference>
<gene>
    <name evidence="1" type="ORF">I6G47_04905</name>
</gene>
<evidence type="ECO:0000313" key="2">
    <source>
        <dbReference type="Proteomes" id="UP000595064"/>
    </source>
</evidence>